<accession>A0ABX4NN79</accession>
<reference evidence="1 2" key="1">
    <citation type="submission" date="2017-07" db="EMBL/GenBank/DDBJ databases">
        <title>Leptospira spp. isolated from tropical soils.</title>
        <authorList>
            <person name="Thibeaux R."/>
            <person name="Iraola G."/>
            <person name="Ferres I."/>
            <person name="Bierque E."/>
            <person name="Girault D."/>
            <person name="Soupe-Gilbert M.-E."/>
            <person name="Picardeau M."/>
            <person name="Goarant C."/>
        </authorList>
    </citation>
    <scope>NUCLEOTIDE SEQUENCE [LARGE SCALE GENOMIC DNA]</scope>
    <source>
        <strain evidence="1 2">FH4-C-A1</strain>
    </source>
</reference>
<evidence type="ECO:0000313" key="1">
    <source>
        <dbReference type="EMBL" id="PJZ58280.1"/>
    </source>
</evidence>
<dbReference type="RefSeq" id="WP_100761914.1">
    <property type="nucleotide sequence ID" value="NZ_NPDS01000002.1"/>
</dbReference>
<organism evidence="1 2">
    <name type="scientific">Leptospira barantonii</name>
    <dbReference type="NCBI Taxonomy" id="2023184"/>
    <lineage>
        <taxon>Bacteria</taxon>
        <taxon>Pseudomonadati</taxon>
        <taxon>Spirochaetota</taxon>
        <taxon>Spirochaetia</taxon>
        <taxon>Leptospirales</taxon>
        <taxon>Leptospiraceae</taxon>
        <taxon>Leptospira</taxon>
    </lineage>
</organism>
<evidence type="ECO:0000313" key="2">
    <source>
        <dbReference type="Proteomes" id="UP000231879"/>
    </source>
</evidence>
<proteinExistence type="predicted"/>
<name>A0ABX4NN79_9LEPT</name>
<comment type="caution">
    <text evidence="1">The sequence shown here is derived from an EMBL/GenBank/DDBJ whole genome shotgun (WGS) entry which is preliminary data.</text>
</comment>
<dbReference type="Proteomes" id="UP000231879">
    <property type="component" value="Unassembled WGS sequence"/>
</dbReference>
<protein>
    <submittedName>
        <fullName evidence="1">Uncharacterized protein</fullName>
    </submittedName>
</protein>
<sequence>MIIKTVNPGTPEEYEIHLNETNSGLILYPKLKTNHPIAVKDFLDPKQIYVILVELDRLELNEIDFTEVQSIAEALKSRIEEIRKFIHNARKKGWIRICGYKAEIVFREVFGVNILN</sequence>
<gene>
    <name evidence="1" type="ORF">CH367_07835</name>
</gene>
<keyword evidence="2" id="KW-1185">Reference proteome</keyword>
<dbReference type="EMBL" id="NPDS01000002">
    <property type="protein sequence ID" value="PJZ58280.1"/>
    <property type="molecule type" value="Genomic_DNA"/>
</dbReference>